<dbReference type="PANTHER" id="PTHR36111">
    <property type="entry name" value="INNER MEMBRANE PROTEIN-RELATED"/>
    <property type="match status" value="1"/>
</dbReference>
<feature type="transmembrane region" description="Helical" evidence="1">
    <location>
        <begin position="141"/>
        <end position="170"/>
    </location>
</feature>
<sequence>MVFPLGSVINALAILAGGALGLLLHGRLPEKMRQVVFQGLGLCVLVIGMQMALQGKNGLLVVLSVLIGGVVGEALRLEDRFAGLAGKLKGLVRSNNTRFVDGMVNASLIYCIGAMAILGSFDEGIRGDHSILFTKALLDGFASIALASTYGAGVLFSALPVLVYQGLLTLFAGSFQSYFSDYLIAQLTATGGTLILGIGINLLGLTAIRLSSLLPSLVVIVILSIIFP</sequence>
<gene>
    <name evidence="2" type="ORF">SAMN04488082_10354</name>
</gene>
<keyword evidence="1" id="KW-0812">Transmembrane</keyword>
<name>A0A1I3R8P4_9BACT</name>
<dbReference type="Pfam" id="PF04474">
    <property type="entry name" value="DUF554"/>
    <property type="match status" value="1"/>
</dbReference>
<dbReference type="OrthoDB" id="9797976at2"/>
<dbReference type="AlphaFoldDB" id="A0A1I3R8P4"/>
<dbReference type="Proteomes" id="UP000198635">
    <property type="component" value="Unassembled WGS sequence"/>
</dbReference>
<evidence type="ECO:0000313" key="3">
    <source>
        <dbReference type="Proteomes" id="UP000198635"/>
    </source>
</evidence>
<feature type="transmembrane region" description="Helical" evidence="1">
    <location>
        <begin position="6"/>
        <end position="23"/>
    </location>
</feature>
<dbReference type="STRING" id="52560.SAMN04488082_10354"/>
<organism evidence="2 3">
    <name type="scientific">Desulfomicrobium apsheronum</name>
    <dbReference type="NCBI Taxonomy" id="52560"/>
    <lineage>
        <taxon>Bacteria</taxon>
        <taxon>Pseudomonadati</taxon>
        <taxon>Thermodesulfobacteriota</taxon>
        <taxon>Desulfovibrionia</taxon>
        <taxon>Desulfovibrionales</taxon>
        <taxon>Desulfomicrobiaceae</taxon>
        <taxon>Desulfomicrobium</taxon>
    </lineage>
</organism>
<feature type="transmembrane region" description="Helical" evidence="1">
    <location>
        <begin position="59"/>
        <end position="78"/>
    </location>
</feature>
<feature type="transmembrane region" description="Helical" evidence="1">
    <location>
        <begin position="99"/>
        <end position="121"/>
    </location>
</feature>
<proteinExistence type="predicted"/>
<accession>A0A1I3R8P4</accession>
<keyword evidence="3" id="KW-1185">Reference proteome</keyword>
<dbReference type="InterPro" id="IPR007563">
    <property type="entry name" value="DUF554"/>
</dbReference>
<feature type="transmembrane region" description="Helical" evidence="1">
    <location>
        <begin position="208"/>
        <end position="227"/>
    </location>
</feature>
<evidence type="ECO:0008006" key="4">
    <source>
        <dbReference type="Google" id="ProtNLM"/>
    </source>
</evidence>
<keyword evidence="1" id="KW-0472">Membrane</keyword>
<evidence type="ECO:0000313" key="2">
    <source>
        <dbReference type="EMBL" id="SFJ42132.1"/>
    </source>
</evidence>
<dbReference type="EMBL" id="FORX01000003">
    <property type="protein sequence ID" value="SFJ42132.1"/>
    <property type="molecule type" value="Genomic_DNA"/>
</dbReference>
<reference evidence="3" key="1">
    <citation type="submission" date="2016-10" db="EMBL/GenBank/DDBJ databases">
        <authorList>
            <person name="Varghese N."/>
            <person name="Submissions S."/>
        </authorList>
    </citation>
    <scope>NUCLEOTIDE SEQUENCE [LARGE SCALE GENOMIC DNA]</scope>
    <source>
        <strain evidence="3">DSM 5918</strain>
    </source>
</reference>
<evidence type="ECO:0000256" key="1">
    <source>
        <dbReference type="SAM" id="Phobius"/>
    </source>
</evidence>
<protein>
    <recommendedName>
        <fullName evidence="4">DUF554 domain-containing protein</fullName>
    </recommendedName>
</protein>
<feature type="transmembrane region" description="Helical" evidence="1">
    <location>
        <begin position="182"/>
        <end position="202"/>
    </location>
</feature>
<feature type="transmembrane region" description="Helical" evidence="1">
    <location>
        <begin position="35"/>
        <end position="53"/>
    </location>
</feature>
<dbReference type="RefSeq" id="WP_092372920.1">
    <property type="nucleotide sequence ID" value="NZ_FORX01000003.1"/>
</dbReference>
<dbReference type="PANTHER" id="PTHR36111:SF2">
    <property type="entry name" value="INNER MEMBRANE PROTEIN"/>
    <property type="match status" value="1"/>
</dbReference>
<keyword evidence="1" id="KW-1133">Transmembrane helix</keyword>